<gene>
    <name evidence="6" type="ORF">M408DRAFT_308915</name>
</gene>
<evidence type="ECO:0000256" key="2">
    <source>
        <dbReference type="ARBA" id="ARBA00023239"/>
    </source>
</evidence>
<dbReference type="PANTHER" id="PTHR31683:SF18">
    <property type="entry name" value="PECTATE LYASE 21-RELATED"/>
    <property type="match status" value="1"/>
</dbReference>
<evidence type="ECO:0000259" key="5">
    <source>
        <dbReference type="SMART" id="SM00656"/>
    </source>
</evidence>
<name>A0A0C3AJG6_SERVB</name>
<reference evidence="6 7" key="1">
    <citation type="submission" date="2014-04" db="EMBL/GenBank/DDBJ databases">
        <authorList>
            <consortium name="DOE Joint Genome Institute"/>
            <person name="Kuo A."/>
            <person name="Zuccaro A."/>
            <person name="Kohler A."/>
            <person name="Nagy L.G."/>
            <person name="Floudas D."/>
            <person name="Copeland A."/>
            <person name="Barry K.W."/>
            <person name="Cichocki N."/>
            <person name="Veneault-Fourrey C."/>
            <person name="LaButti K."/>
            <person name="Lindquist E.A."/>
            <person name="Lipzen A."/>
            <person name="Lundell T."/>
            <person name="Morin E."/>
            <person name="Murat C."/>
            <person name="Sun H."/>
            <person name="Tunlid A."/>
            <person name="Henrissat B."/>
            <person name="Grigoriev I.V."/>
            <person name="Hibbett D.S."/>
            <person name="Martin F."/>
            <person name="Nordberg H.P."/>
            <person name="Cantor M.N."/>
            <person name="Hua S.X."/>
        </authorList>
    </citation>
    <scope>NUCLEOTIDE SEQUENCE [LARGE SCALE GENOMIC DNA]</scope>
    <source>
        <strain evidence="6 7">MAFF 305830</strain>
    </source>
</reference>
<comment type="similarity">
    <text evidence="1 3">Belongs to the polysaccharide lyase 1 family.</text>
</comment>
<dbReference type="InterPro" id="IPR002022">
    <property type="entry name" value="Pec_lyase"/>
</dbReference>
<keyword evidence="3" id="KW-0119">Carbohydrate metabolism</keyword>
<dbReference type="SMART" id="SM00656">
    <property type="entry name" value="Amb_all"/>
    <property type="match status" value="1"/>
</dbReference>
<evidence type="ECO:0000313" key="6">
    <source>
        <dbReference type="EMBL" id="KIM20194.1"/>
    </source>
</evidence>
<sequence>MLSRRLPVAALTLVAALILAPLAQAQAGAWEQCGGNEWYSQCLVASATTTTTTTKTTSTTASTSTNTASCNAAADGFASLNGGTTGGAGGTVVTVTTQTDLAKYAAASGKYVIKVSGKITISPKGTEISVASDKTIIGIGTTGEIYEGGLRLIGVKNVIIRNLKIGNTYVPTDYEGKTQDWDAIQMDTASNVWIDHCLLEKAGDGLIDSRLDTTFLTVSYTILRDHNKAFGIGWTENVTSQITIHHNYFLNTNQRNPSADNIRYAHLYNNYLSNVTSYGHYARGSTEMRMENVYFEKVNNPVTKDSTAKLAASGNTYSSCTGTTASNSGTVFTPSTFYSYSLTATAQVPSVVKAQAGPQASICPS</sequence>
<protein>
    <submittedName>
        <fullName evidence="6">Polysaccharide lyase family 1 protein</fullName>
    </submittedName>
</protein>
<dbReference type="EMBL" id="KN824463">
    <property type="protein sequence ID" value="KIM20194.1"/>
    <property type="molecule type" value="Genomic_DNA"/>
</dbReference>
<dbReference type="InterPro" id="IPR011050">
    <property type="entry name" value="Pectin_lyase_fold/virulence"/>
</dbReference>
<dbReference type="GO" id="GO:0005576">
    <property type="term" value="C:extracellular region"/>
    <property type="evidence" value="ECO:0007669"/>
    <property type="project" value="UniProtKB-SubCell"/>
</dbReference>
<accession>A0A0C3AJG6</accession>
<evidence type="ECO:0000256" key="3">
    <source>
        <dbReference type="RuleBase" id="RU361173"/>
    </source>
</evidence>
<keyword evidence="3" id="KW-0624">Polysaccharide degradation</keyword>
<dbReference type="AlphaFoldDB" id="A0A0C3AJG6"/>
<comment type="subcellular location">
    <subcellularLocation>
        <location evidence="3">Secreted</location>
    </subcellularLocation>
</comment>
<feature type="domain" description="Pectate lyase" evidence="5">
    <location>
        <begin position="91"/>
        <end position="301"/>
    </location>
</feature>
<keyword evidence="4" id="KW-0732">Signal</keyword>
<dbReference type="GO" id="GO:0000272">
    <property type="term" value="P:polysaccharide catabolic process"/>
    <property type="evidence" value="ECO:0007669"/>
    <property type="project" value="UniProtKB-KW"/>
</dbReference>
<dbReference type="HOGENOM" id="CLU_021894_2_0_1"/>
<feature type="chain" id="PRO_5002172314" evidence="4">
    <location>
        <begin position="26"/>
        <end position="365"/>
    </location>
</feature>
<dbReference type="OrthoDB" id="1637350at2759"/>
<organism evidence="6 7">
    <name type="scientific">Serendipita vermifera MAFF 305830</name>
    <dbReference type="NCBI Taxonomy" id="933852"/>
    <lineage>
        <taxon>Eukaryota</taxon>
        <taxon>Fungi</taxon>
        <taxon>Dikarya</taxon>
        <taxon>Basidiomycota</taxon>
        <taxon>Agaricomycotina</taxon>
        <taxon>Agaricomycetes</taxon>
        <taxon>Sebacinales</taxon>
        <taxon>Serendipitaceae</taxon>
        <taxon>Serendipita</taxon>
    </lineage>
</organism>
<dbReference type="InterPro" id="IPR045032">
    <property type="entry name" value="PEL"/>
</dbReference>
<dbReference type="PANTHER" id="PTHR31683">
    <property type="entry name" value="PECTATE LYASE 18-RELATED"/>
    <property type="match status" value="1"/>
</dbReference>
<dbReference type="Gene3D" id="2.160.20.10">
    <property type="entry name" value="Single-stranded right-handed beta-helix, Pectin lyase-like"/>
    <property type="match status" value="1"/>
</dbReference>
<dbReference type="SUPFAM" id="SSF51126">
    <property type="entry name" value="Pectin lyase-like"/>
    <property type="match status" value="1"/>
</dbReference>
<reference evidence="7" key="2">
    <citation type="submission" date="2015-01" db="EMBL/GenBank/DDBJ databases">
        <title>Evolutionary Origins and Diversification of the Mycorrhizal Mutualists.</title>
        <authorList>
            <consortium name="DOE Joint Genome Institute"/>
            <consortium name="Mycorrhizal Genomics Consortium"/>
            <person name="Kohler A."/>
            <person name="Kuo A."/>
            <person name="Nagy L.G."/>
            <person name="Floudas D."/>
            <person name="Copeland A."/>
            <person name="Barry K.W."/>
            <person name="Cichocki N."/>
            <person name="Veneault-Fourrey C."/>
            <person name="LaButti K."/>
            <person name="Lindquist E.A."/>
            <person name="Lipzen A."/>
            <person name="Lundell T."/>
            <person name="Morin E."/>
            <person name="Murat C."/>
            <person name="Riley R."/>
            <person name="Ohm R."/>
            <person name="Sun H."/>
            <person name="Tunlid A."/>
            <person name="Henrissat B."/>
            <person name="Grigoriev I.V."/>
            <person name="Hibbett D.S."/>
            <person name="Martin F."/>
        </authorList>
    </citation>
    <scope>NUCLEOTIDE SEQUENCE [LARGE SCALE GENOMIC DNA]</scope>
    <source>
        <strain evidence="7">MAFF 305830</strain>
    </source>
</reference>
<dbReference type="GO" id="GO:0030570">
    <property type="term" value="F:pectate lyase activity"/>
    <property type="evidence" value="ECO:0007669"/>
    <property type="project" value="InterPro"/>
</dbReference>
<dbReference type="Pfam" id="PF00544">
    <property type="entry name" value="Pectate_lyase_4"/>
    <property type="match status" value="1"/>
</dbReference>
<dbReference type="STRING" id="933852.A0A0C3AJG6"/>
<evidence type="ECO:0000256" key="1">
    <source>
        <dbReference type="ARBA" id="ARBA00010980"/>
    </source>
</evidence>
<keyword evidence="3" id="KW-0964">Secreted</keyword>
<keyword evidence="2 3" id="KW-0456">Lyase</keyword>
<dbReference type="Proteomes" id="UP000054097">
    <property type="component" value="Unassembled WGS sequence"/>
</dbReference>
<dbReference type="InterPro" id="IPR012334">
    <property type="entry name" value="Pectin_lyas_fold"/>
</dbReference>
<keyword evidence="7" id="KW-1185">Reference proteome</keyword>
<evidence type="ECO:0000313" key="7">
    <source>
        <dbReference type="Proteomes" id="UP000054097"/>
    </source>
</evidence>
<evidence type="ECO:0000256" key="4">
    <source>
        <dbReference type="SAM" id="SignalP"/>
    </source>
</evidence>
<proteinExistence type="inferred from homology"/>
<feature type="signal peptide" evidence="4">
    <location>
        <begin position="1"/>
        <end position="25"/>
    </location>
</feature>